<dbReference type="PANTHER" id="PTHR11481">
    <property type="entry name" value="IMMUNOGLOBULIN FC RECEPTOR"/>
    <property type="match status" value="1"/>
</dbReference>
<dbReference type="InterPro" id="IPR007110">
    <property type="entry name" value="Ig-like_dom"/>
</dbReference>
<sequence>MELTPVYWIYWILFLDSCGFTACQSPGSLIVRPNRRQFLEYESVSLRCEVQGGSTGWGVKRNSSGKRTECGDGWGRVDGTNCIISSPKLADSGVYWCQSESGEHSNTVNITVHDVILEIPILPVTEGDNVTLSCRPKETPSDLTADFYKDGSFLRTEFTGKMTIPAVNKSDEGWYWCRHPKGNSSKSWITVTGENMN</sequence>
<name>A0AAY5KWG7_ESOLU</name>
<organism evidence="5 6">
    <name type="scientific">Esox lucius</name>
    <name type="common">Northern pike</name>
    <dbReference type="NCBI Taxonomy" id="8010"/>
    <lineage>
        <taxon>Eukaryota</taxon>
        <taxon>Metazoa</taxon>
        <taxon>Chordata</taxon>
        <taxon>Craniata</taxon>
        <taxon>Vertebrata</taxon>
        <taxon>Euteleostomi</taxon>
        <taxon>Actinopterygii</taxon>
        <taxon>Neopterygii</taxon>
        <taxon>Teleostei</taxon>
        <taxon>Protacanthopterygii</taxon>
        <taxon>Esociformes</taxon>
        <taxon>Esocidae</taxon>
        <taxon>Esox</taxon>
    </lineage>
</organism>
<dbReference type="Proteomes" id="UP000265140">
    <property type="component" value="Chromosome 24"/>
</dbReference>
<reference evidence="5" key="2">
    <citation type="submission" date="2025-08" db="UniProtKB">
        <authorList>
            <consortium name="Ensembl"/>
        </authorList>
    </citation>
    <scope>IDENTIFICATION</scope>
</reference>
<proteinExistence type="predicted"/>
<dbReference type="PROSITE" id="PS50835">
    <property type="entry name" value="IG_LIKE"/>
    <property type="match status" value="1"/>
</dbReference>
<dbReference type="SMART" id="SM00409">
    <property type="entry name" value="IG"/>
    <property type="match status" value="2"/>
</dbReference>
<evidence type="ECO:0000313" key="6">
    <source>
        <dbReference type="Proteomes" id="UP000265140"/>
    </source>
</evidence>
<dbReference type="Ensembl" id="ENSELUT00000093406.1">
    <property type="protein sequence ID" value="ENSELUP00000093041.1"/>
    <property type="gene ID" value="ENSELUG00000034508.2"/>
</dbReference>
<dbReference type="GO" id="GO:0004888">
    <property type="term" value="F:transmembrane signaling receptor activity"/>
    <property type="evidence" value="ECO:0007669"/>
    <property type="project" value="TreeGrafter"/>
</dbReference>
<feature type="chain" id="PRO_5044260607" description="Ig-like domain-containing protein" evidence="3">
    <location>
        <begin position="24"/>
        <end position="197"/>
    </location>
</feature>
<reference evidence="5" key="3">
    <citation type="submission" date="2025-09" db="UniProtKB">
        <authorList>
            <consortium name="Ensembl"/>
        </authorList>
    </citation>
    <scope>IDENTIFICATION</scope>
</reference>
<dbReference type="GO" id="GO:0006955">
    <property type="term" value="P:immune response"/>
    <property type="evidence" value="ECO:0007669"/>
    <property type="project" value="TreeGrafter"/>
</dbReference>
<evidence type="ECO:0000259" key="4">
    <source>
        <dbReference type="PROSITE" id="PS50835"/>
    </source>
</evidence>
<evidence type="ECO:0000256" key="3">
    <source>
        <dbReference type="SAM" id="SignalP"/>
    </source>
</evidence>
<evidence type="ECO:0000256" key="2">
    <source>
        <dbReference type="ARBA" id="ARBA00023157"/>
    </source>
</evidence>
<dbReference type="InterPro" id="IPR003599">
    <property type="entry name" value="Ig_sub"/>
</dbReference>
<keyword evidence="2" id="KW-1015">Disulfide bond</keyword>
<dbReference type="Gene3D" id="2.60.40.10">
    <property type="entry name" value="Immunoglobulins"/>
    <property type="match status" value="2"/>
</dbReference>
<evidence type="ECO:0000313" key="5">
    <source>
        <dbReference type="Ensembl" id="ENSELUP00000093041.1"/>
    </source>
</evidence>
<dbReference type="InterPro" id="IPR050488">
    <property type="entry name" value="Ig_Fc_receptor"/>
</dbReference>
<keyword evidence="1 3" id="KW-0732">Signal</keyword>
<dbReference type="SUPFAM" id="SSF48726">
    <property type="entry name" value="Immunoglobulin"/>
    <property type="match status" value="2"/>
</dbReference>
<evidence type="ECO:0000256" key="1">
    <source>
        <dbReference type="ARBA" id="ARBA00022729"/>
    </source>
</evidence>
<dbReference type="InterPro" id="IPR013783">
    <property type="entry name" value="Ig-like_fold"/>
</dbReference>
<feature type="domain" description="Ig-like" evidence="4">
    <location>
        <begin position="87"/>
        <end position="178"/>
    </location>
</feature>
<dbReference type="GeneTree" id="ENSGT00940000163711"/>
<dbReference type="AlphaFoldDB" id="A0AAY5KWG7"/>
<protein>
    <recommendedName>
        <fullName evidence="4">Ig-like domain-containing protein</fullName>
    </recommendedName>
</protein>
<dbReference type="GO" id="GO:0009897">
    <property type="term" value="C:external side of plasma membrane"/>
    <property type="evidence" value="ECO:0007669"/>
    <property type="project" value="TreeGrafter"/>
</dbReference>
<dbReference type="PANTHER" id="PTHR11481:SF64">
    <property type="entry name" value="FC RECEPTOR-LIKE PROTEIN 4"/>
    <property type="match status" value="1"/>
</dbReference>
<dbReference type="Pfam" id="PF13927">
    <property type="entry name" value="Ig_3"/>
    <property type="match status" value="1"/>
</dbReference>
<feature type="signal peptide" evidence="3">
    <location>
        <begin position="1"/>
        <end position="23"/>
    </location>
</feature>
<keyword evidence="6" id="KW-1185">Reference proteome</keyword>
<dbReference type="GO" id="GO:0007166">
    <property type="term" value="P:cell surface receptor signaling pathway"/>
    <property type="evidence" value="ECO:0007669"/>
    <property type="project" value="TreeGrafter"/>
</dbReference>
<reference evidence="5 6" key="1">
    <citation type="submission" date="2020-02" db="EMBL/GenBank/DDBJ databases">
        <title>Esox lucius (northern pike) genome, fEsoLuc1, primary haplotype.</title>
        <authorList>
            <person name="Myers G."/>
            <person name="Karagic N."/>
            <person name="Meyer A."/>
            <person name="Pippel M."/>
            <person name="Reichard M."/>
            <person name="Winkler S."/>
            <person name="Tracey A."/>
            <person name="Sims Y."/>
            <person name="Howe K."/>
            <person name="Rhie A."/>
            <person name="Formenti G."/>
            <person name="Durbin R."/>
            <person name="Fedrigo O."/>
            <person name="Jarvis E.D."/>
        </authorList>
    </citation>
    <scope>NUCLEOTIDE SEQUENCE [LARGE SCALE GENOMIC DNA]</scope>
</reference>
<accession>A0AAY5KWG7</accession>
<dbReference type="InterPro" id="IPR036179">
    <property type="entry name" value="Ig-like_dom_sf"/>
</dbReference>